<dbReference type="NCBIfam" id="TIGR04057">
    <property type="entry name" value="SusC_RagA_signa"/>
    <property type="match status" value="1"/>
</dbReference>
<evidence type="ECO:0000313" key="14">
    <source>
        <dbReference type="Proteomes" id="UP000651271"/>
    </source>
</evidence>
<dbReference type="InterPro" id="IPR036942">
    <property type="entry name" value="Beta-barrel_TonB_sf"/>
</dbReference>
<dbReference type="SUPFAM" id="SSF49464">
    <property type="entry name" value="Carboxypeptidase regulatory domain-like"/>
    <property type="match status" value="1"/>
</dbReference>
<dbReference type="Proteomes" id="UP000651271">
    <property type="component" value="Unassembled WGS sequence"/>
</dbReference>
<keyword evidence="4 8" id="KW-0812">Transmembrane</keyword>
<name>A0ABR7YBU9_9SPHI</name>
<keyword evidence="5 9" id="KW-0798">TonB box</keyword>
<sequence length="1008" mass="111655">MLKNQLNPLPKMALIVLSLIWSNFLYAQQEQVKGATQDENGQFLSGVNIKALNTKTGNTFNTSSSNKGLFSFSNLPEGGPYQFIFSSVGYQSDTLSGYTIKNGQQIALSVKLISVKQTIDEVYIGYGVTTKKDLTGSITSIKSEDLNTGVFSNVGQLLQGKVPGLVISNNNSNPNATPSVTLRGSSTLRSGEATEPYYVIDGVPGASLALVSPQDIESIDVLRDASATAIYGSKAANGVIIVTTKKGKSGQSAINYDSYVAMDKIAKRLEMMNAQQYRSYINDNGFSMEPIDDTGADTDWQKEVSRIGVSHNHNVSILGGSEKTKYSASINTFNNQGVIKGTDLDRQIARGYVQSKAMNDKLEMSFNVNVSLTKQNNVPAQGQGLSVFDAMYYYLPYSPLKNEDGTWFENTPRSQYANPVSLIEENILLSKTKLIQGHVKLGYQIFDGLKYNLDLSLQNRQFNYNEYNSSLSMIARNMNGRATRAAVEDQRKVLETNLAYDKTFAGLHKISALLGYSWEESNNNDGIQLSVSDFYGDDLTYYNPGMANVINRNGFGGYYLSTLRMISVYSRLNYTFNNKYILQGTLRRDGSSAFGLNNRWGTFPSVSAAWKISEEDFMKDNRLFNELKLRAGYGASGNSLGFDVFTARSVYGASVTDFENSQGQIVRTLKALRDSNPNLKWERTDMLNIGVDFSLFSNGLSGSIEWYDKNTTDLIYSFAVSPVIYPSGYLTANIGKINNRGFEVSLNTIPAKTDNFTWNSGINLSQNKNIVKSISNEKFSSQFIELAYLDGAGQSNANQQRLMEGYAIGQFYTWEWAGYNENGISTFYVRDEDMGERTGETTITPELKDRAFTGTALPKFTLGWNNALAYKQWSASILFQGVFGGKIINATRARHSNVVGNAGNKNLLAEVASTDKPTDINAHYLSDRYLESGDYLRISTLSFGYTFKNLGTQIKNIRLAATVNNPYVFTKYKGLDPEVNLGGLEPGIDNRQTYPRTRTFMFGANFNF</sequence>
<evidence type="ECO:0000256" key="4">
    <source>
        <dbReference type="ARBA" id="ARBA00022692"/>
    </source>
</evidence>
<comment type="caution">
    <text evidence="13">The sequence shown here is derived from an EMBL/GenBank/DDBJ whole genome shotgun (WGS) entry which is preliminary data.</text>
</comment>
<keyword evidence="3 8" id="KW-1134">Transmembrane beta strand</keyword>
<comment type="similarity">
    <text evidence="8 9">Belongs to the TonB-dependent receptor family.</text>
</comment>
<evidence type="ECO:0000256" key="8">
    <source>
        <dbReference type="PROSITE-ProRule" id="PRU01360"/>
    </source>
</evidence>
<dbReference type="InterPro" id="IPR008969">
    <property type="entry name" value="CarboxyPept-like_regulatory"/>
</dbReference>
<comment type="subcellular location">
    <subcellularLocation>
        <location evidence="1 8">Cell outer membrane</location>
        <topology evidence="1 8">Multi-pass membrane protein</topology>
    </subcellularLocation>
</comment>
<feature type="chain" id="PRO_5045950845" evidence="10">
    <location>
        <begin position="28"/>
        <end position="1008"/>
    </location>
</feature>
<dbReference type="InterPro" id="IPR012910">
    <property type="entry name" value="Plug_dom"/>
</dbReference>
<evidence type="ECO:0000259" key="12">
    <source>
        <dbReference type="Pfam" id="PF07715"/>
    </source>
</evidence>
<dbReference type="EMBL" id="JACOIJ010000005">
    <property type="protein sequence ID" value="MBD1428764.1"/>
    <property type="molecule type" value="Genomic_DNA"/>
</dbReference>
<dbReference type="PROSITE" id="PS52016">
    <property type="entry name" value="TONB_DEPENDENT_REC_3"/>
    <property type="match status" value="1"/>
</dbReference>
<dbReference type="NCBIfam" id="TIGR04056">
    <property type="entry name" value="OMP_RagA_SusC"/>
    <property type="match status" value="1"/>
</dbReference>
<feature type="domain" description="TonB-dependent receptor-like beta-barrel" evidence="11">
    <location>
        <begin position="400"/>
        <end position="965"/>
    </location>
</feature>
<dbReference type="RefSeq" id="WP_190301534.1">
    <property type="nucleotide sequence ID" value="NZ_JACOIJ010000005.1"/>
</dbReference>
<evidence type="ECO:0000313" key="13">
    <source>
        <dbReference type="EMBL" id="MBD1428764.1"/>
    </source>
</evidence>
<evidence type="ECO:0000256" key="3">
    <source>
        <dbReference type="ARBA" id="ARBA00022452"/>
    </source>
</evidence>
<keyword evidence="6 8" id="KW-0472">Membrane</keyword>
<dbReference type="InterPro" id="IPR000531">
    <property type="entry name" value="Beta-barrel_TonB"/>
</dbReference>
<evidence type="ECO:0000256" key="10">
    <source>
        <dbReference type="SAM" id="SignalP"/>
    </source>
</evidence>
<feature type="domain" description="TonB-dependent receptor plug" evidence="12">
    <location>
        <begin position="131"/>
        <end position="239"/>
    </location>
</feature>
<dbReference type="Pfam" id="PF07715">
    <property type="entry name" value="Plug"/>
    <property type="match status" value="1"/>
</dbReference>
<evidence type="ECO:0000256" key="7">
    <source>
        <dbReference type="ARBA" id="ARBA00023237"/>
    </source>
</evidence>
<evidence type="ECO:0000256" key="1">
    <source>
        <dbReference type="ARBA" id="ARBA00004571"/>
    </source>
</evidence>
<dbReference type="Gene3D" id="2.170.130.10">
    <property type="entry name" value="TonB-dependent receptor, plug domain"/>
    <property type="match status" value="1"/>
</dbReference>
<keyword evidence="7 8" id="KW-0998">Cell outer membrane</keyword>
<protein>
    <submittedName>
        <fullName evidence="13">SusC/RagA family TonB-linked outer membrane protein</fullName>
    </submittedName>
</protein>
<evidence type="ECO:0000256" key="5">
    <source>
        <dbReference type="ARBA" id="ARBA00023077"/>
    </source>
</evidence>
<keyword evidence="14" id="KW-1185">Reference proteome</keyword>
<evidence type="ECO:0000256" key="2">
    <source>
        <dbReference type="ARBA" id="ARBA00022448"/>
    </source>
</evidence>
<accession>A0ABR7YBU9</accession>
<dbReference type="Gene3D" id="2.40.170.20">
    <property type="entry name" value="TonB-dependent receptor, beta-barrel domain"/>
    <property type="match status" value="1"/>
</dbReference>
<dbReference type="SUPFAM" id="SSF56935">
    <property type="entry name" value="Porins"/>
    <property type="match status" value="1"/>
</dbReference>
<keyword evidence="10" id="KW-0732">Signal</keyword>
<feature type="signal peptide" evidence="10">
    <location>
        <begin position="1"/>
        <end position="27"/>
    </location>
</feature>
<evidence type="ECO:0000256" key="6">
    <source>
        <dbReference type="ARBA" id="ARBA00023136"/>
    </source>
</evidence>
<organism evidence="13 14">
    <name type="scientific">Sphingobacterium litopenaei</name>
    <dbReference type="NCBI Taxonomy" id="2763500"/>
    <lineage>
        <taxon>Bacteria</taxon>
        <taxon>Pseudomonadati</taxon>
        <taxon>Bacteroidota</taxon>
        <taxon>Sphingobacteriia</taxon>
        <taxon>Sphingobacteriales</taxon>
        <taxon>Sphingobacteriaceae</taxon>
        <taxon>Sphingobacterium</taxon>
    </lineage>
</organism>
<proteinExistence type="inferred from homology"/>
<dbReference type="Gene3D" id="2.60.40.1120">
    <property type="entry name" value="Carboxypeptidase-like, regulatory domain"/>
    <property type="match status" value="1"/>
</dbReference>
<dbReference type="Pfam" id="PF13620">
    <property type="entry name" value="CarboxypepD_reg"/>
    <property type="match status" value="1"/>
</dbReference>
<dbReference type="InterPro" id="IPR037066">
    <property type="entry name" value="Plug_dom_sf"/>
</dbReference>
<dbReference type="Pfam" id="PF00593">
    <property type="entry name" value="TonB_dep_Rec_b-barrel"/>
    <property type="match status" value="1"/>
</dbReference>
<dbReference type="InterPro" id="IPR039426">
    <property type="entry name" value="TonB-dep_rcpt-like"/>
</dbReference>
<evidence type="ECO:0000256" key="9">
    <source>
        <dbReference type="RuleBase" id="RU003357"/>
    </source>
</evidence>
<dbReference type="InterPro" id="IPR023996">
    <property type="entry name" value="TonB-dep_OMP_SusC/RagA"/>
</dbReference>
<reference evidence="13 14" key="1">
    <citation type="submission" date="2020-08" db="EMBL/GenBank/DDBJ databases">
        <title>Sphingobacterium sp. DN04309 isolated from aquaculture water.</title>
        <authorList>
            <person name="Zhang M."/>
        </authorList>
    </citation>
    <scope>NUCLEOTIDE SEQUENCE [LARGE SCALE GENOMIC DNA]</scope>
    <source>
        <strain evidence="13 14">DN04309</strain>
    </source>
</reference>
<dbReference type="InterPro" id="IPR023997">
    <property type="entry name" value="TonB-dep_OMP_SusC/RagA_CS"/>
</dbReference>
<keyword evidence="2 8" id="KW-0813">Transport</keyword>
<gene>
    <name evidence="13" type="ORF">H8B04_04125</name>
</gene>
<evidence type="ECO:0000259" key="11">
    <source>
        <dbReference type="Pfam" id="PF00593"/>
    </source>
</evidence>